<dbReference type="OrthoDB" id="9804542at2"/>
<evidence type="ECO:0000313" key="8">
    <source>
        <dbReference type="Proteomes" id="UP000318405"/>
    </source>
</evidence>
<evidence type="ECO:0000256" key="5">
    <source>
        <dbReference type="PIRSR" id="PIRSR000103-1"/>
    </source>
</evidence>
<gene>
    <name evidence="7" type="primary">gnd</name>
    <name evidence="7" type="ORF">FOZ76_10560</name>
</gene>
<proteinExistence type="inferred from homology"/>
<accession>A0A556ASA1</accession>
<feature type="active site" evidence="5">
    <location>
        <position position="184"/>
    </location>
</feature>
<comment type="caution">
    <text evidence="7">The sequence shown here is derived from an EMBL/GenBank/DDBJ whole genome shotgun (WGS) entry which is preliminary data.</text>
</comment>
<dbReference type="Gene3D" id="3.40.50.720">
    <property type="entry name" value="NAD(P)-binding Rossmann-like Domain"/>
    <property type="match status" value="1"/>
</dbReference>
<reference evidence="7 8" key="1">
    <citation type="submission" date="2019-07" db="EMBL/GenBank/DDBJ databases">
        <title>Qingshengfaniella alkalisoli gen. nov., sp. nov., isolated from saline soil.</title>
        <authorList>
            <person name="Xu L."/>
            <person name="Huang X.-X."/>
            <person name="Sun J.-Q."/>
        </authorList>
    </citation>
    <scope>NUCLEOTIDE SEQUENCE [LARGE SCALE GENOMIC DNA]</scope>
    <source>
        <strain evidence="7 8">DSM 27279</strain>
    </source>
</reference>
<feature type="domain" description="6-phosphogluconate dehydrogenase C-terminal" evidence="6">
    <location>
        <begin position="180"/>
        <end position="313"/>
    </location>
</feature>
<dbReference type="Proteomes" id="UP000318405">
    <property type="component" value="Unassembled WGS sequence"/>
</dbReference>
<dbReference type="UniPathway" id="UPA00115"/>
<evidence type="ECO:0000256" key="4">
    <source>
        <dbReference type="ARBA" id="ARBA00023064"/>
    </source>
</evidence>
<dbReference type="InterPro" id="IPR036291">
    <property type="entry name" value="NAD(P)-bd_dom_sf"/>
</dbReference>
<evidence type="ECO:0000313" key="7">
    <source>
        <dbReference type="EMBL" id="TSH95822.1"/>
    </source>
</evidence>
<dbReference type="RefSeq" id="WP_143948183.1">
    <property type="nucleotide sequence ID" value="NZ_BAABMB010000002.1"/>
</dbReference>
<dbReference type="InterPro" id="IPR006115">
    <property type="entry name" value="6PGDH_NADP-bd"/>
</dbReference>
<dbReference type="PRINTS" id="PR00076">
    <property type="entry name" value="6PGDHDRGNASE"/>
</dbReference>
<dbReference type="PIRSF" id="PIRSF000103">
    <property type="entry name" value="HIBADH"/>
    <property type="match status" value="1"/>
</dbReference>
<dbReference type="EMBL" id="VLTJ01000020">
    <property type="protein sequence ID" value="TSH95822.1"/>
    <property type="molecule type" value="Genomic_DNA"/>
</dbReference>
<dbReference type="InterPro" id="IPR008927">
    <property type="entry name" value="6-PGluconate_DH-like_C_sf"/>
</dbReference>
<keyword evidence="3" id="KW-0560">Oxidoreductase</keyword>
<dbReference type="GO" id="GO:0050661">
    <property type="term" value="F:NADP binding"/>
    <property type="evidence" value="ECO:0007669"/>
    <property type="project" value="InterPro"/>
</dbReference>
<dbReference type="SMART" id="SM01350">
    <property type="entry name" value="6PGD"/>
    <property type="match status" value="1"/>
</dbReference>
<name>A0A556ASA1_9BURK</name>
<dbReference type="NCBIfam" id="NF007161">
    <property type="entry name" value="PRK09599.1"/>
    <property type="match status" value="1"/>
</dbReference>
<dbReference type="PANTHER" id="PTHR11811">
    <property type="entry name" value="6-PHOSPHOGLUCONATE DEHYDROGENASE"/>
    <property type="match status" value="1"/>
</dbReference>
<protein>
    <submittedName>
        <fullName evidence="7">Decarboxylating 6-phosphogluconate dehydrogenase</fullName>
    </submittedName>
</protein>
<evidence type="ECO:0000256" key="1">
    <source>
        <dbReference type="ARBA" id="ARBA00004959"/>
    </source>
</evidence>
<dbReference type="InterPro" id="IPR006183">
    <property type="entry name" value="Pgluconate_DH"/>
</dbReference>
<sequence>MQIGMIGLGRMGANLVRRLLRHGHTAVVHDANPDTIGTLAQDGAQGASGLDELVAALPAPRVVWVMLPAGAPTEDTITRLGKRLEPGDTVIDGGNTFYKDDVRRAAALRARGIDYLDIGTSGGVHGLERGYCLMIGGPDAAVRRLDPLFAALAPGGEKPPAGADPRPAQGYVHVGPAGAGHYAKMVHNGIEYGMMQALAEGLHLLHAKRTAATDSYDIDVAAVAQAWRRGSVVSSWLLDLAAEALTHDGELTDFAGAVGDSGEGRWTVDSAVEHGVPVPVLAAALFARFRSQQQDSYADRVLSALRHGFGGHGLGVRR</sequence>
<dbReference type="SUPFAM" id="SSF48179">
    <property type="entry name" value="6-phosphogluconate dehydrogenase C-terminal domain-like"/>
    <property type="match status" value="1"/>
</dbReference>
<evidence type="ECO:0000256" key="3">
    <source>
        <dbReference type="ARBA" id="ARBA00023002"/>
    </source>
</evidence>
<dbReference type="Pfam" id="PF00393">
    <property type="entry name" value="6PGD"/>
    <property type="match status" value="1"/>
</dbReference>
<dbReference type="InterPro" id="IPR004849">
    <property type="entry name" value="6DGDH_YqeC"/>
</dbReference>
<comment type="similarity">
    <text evidence="2">Belongs to the 6-phosphogluconate dehydrogenase family.</text>
</comment>
<dbReference type="GO" id="GO:0004616">
    <property type="term" value="F:phosphogluconate dehydrogenase (decarboxylating) activity"/>
    <property type="evidence" value="ECO:0007669"/>
    <property type="project" value="InterPro"/>
</dbReference>
<keyword evidence="4" id="KW-0311">Gluconate utilization</keyword>
<comment type="pathway">
    <text evidence="1">Carbohydrate degradation; pentose phosphate pathway.</text>
</comment>
<dbReference type="Gene3D" id="1.10.1040.10">
    <property type="entry name" value="N-(1-d-carboxylethyl)-l-norvaline Dehydrogenase, domain 2"/>
    <property type="match status" value="1"/>
</dbReference>
<organism evidence="7 8">
    <name type="scientific">Verticiella sediminum</name>
    <dbReference type="NCBI Taxonomy" id="1247510"/>
    <lineage>
        <taxon>Bacteria</taxon>
        <taxon>Pseudomonadati</taxon>
        <taxon>Pseudomonadota</taxon>
        <taxon>Betaproteobacteria</taxon>
        <taxon>Burkholderiales</taxon>
        <taxon>Alcaligenaceae</taxon>
        <taxon>Verticiella</taxon>
    </lineage>
</organism>
<dbReference type="SUPFAM" id="SSF51735">
    <property type="entry name" value="NAD(P)-binding Rossmann-fold domains"/>
    <property type="match status" value="1"/>
</dbReference>
<dbReference type="GO" id="GO:0019521">
    <property type="term" value="P:D-gluconate metabolic process"/>
    <property type="evidence" value="ECO:0007669"/>
    <property type="project" value="UniProtKB-KW"/>
</dbReference>
<evidence type="ECO:0000256" key="2">
    <source>
        <dbReference type="ARBA" id="ARBA00008419"/>
    </source>
</evidence>
<dbReference type="InterPro" id="IPR006114">
    <property type="entry name" value="6PGDH_C"/>
</dbReference>
<dbReference type="InterPro" id="IPR013328">
    <property type="entry name" value="6PGD_dom2"/>
</dbReference>
<dbReference type="GO" id="GO:0006098">
    <property type="term" value="P:pentose-phosphate shunt"/>
    <property type="evidence" value="ECO:0007669"/>
    <property type="project" value="UniProtKB-UniPathway"/>
</dbReference>
<dbReference type="NCBIfam" id="TIGR00872">
    <property type="entry name" value="gnd_rel"/>
    <property type="match status" value="1"/>
</dbReference>
<keyword evidence="8" id="KW-1185">Reference proteome</keyword>
<dbReference type="Pfam" id="PF03446">
    <property type="entry name" value="NAD_binding_2"/>
    <property type="match status" value="1"/>
</dbReference>
<dbReference type="AlphaFoldDB" id="A0A556ASA1"/>
<dbReference type="InterPro" id="IPR015815">
    <property type="entry name" value="HIBADH-related"/>
</dbReference>
<evidence type="ECO:0000259" key="6">
    <source>
        <dbReference type="SMART" id="SM01350"/>
    </source>
</evidence>